<evidence type="ECO:0000259" key="2">
    <source>
        <dbReference type="Pfam" id="PF22936"/>
    </source>
</evidence>
<sequence length="495" mass="52759">MRTFISARSISMCSPPPFRLPPSRTRTMAVEEVLAPCTARGAAAAAAHALAPWIISPFARKLGVDLAHQFCPAPASLCDEDDLHNWELIDFWKGSEILTKPSSNGGLNQEEWPSEDMPPSWNGGFDIHIGSHGIGAPEYLSVQYPLYFQMVLSAACDIFGEDVQDGSVFSYPNAALEIGARGSVPSDVVTVPHQVYCEGTNRTISKVSKKDSGAPGSEPDKTDWQQQQQQQQEVTHATLNHVNGLRLIGVDSRLSGAFGTAGDKGRFPVCQGKMETSARSLWEILANSGSVICETECKIISGLAAEEYLDEQHFLNDNAELGKQVRNGVWAISSPEQKGAAQIGEPEDHSGYGSPVAREHGISIAPKETDPGTAWLIASAAPHHATGNRALLSGFAPDQGDLFVKAGDAGAAPMRVVGRGNVVTDAVVLPNVWYVPGLTANVVSVSQLAELDYSVAFGHGRCYVRSSEDGVVVGTARAGEDGLFALDFIKVPLGI</sequence>
<dbReference type="InterPro" id="IPR054722">
    <property type="entry name" value="PolX-like_BBD"/>
</dbReference>
<accession>A0A2S3IDT6</accession>
<dbReference type="AlphaFoldDB" id="A0A2S3IDT6"/>
<feature type="domain" description="Retrovirus-related Pol polyprotein from transposon TNT 1-94-like beta-barrel" evidence="2">
    <location>
        <begin position="375"/>
        <end position="452"/>
    </location>
</feature>
<dbReference type="Gramene" id="PAN42249">
    <property type="protein sequence ID" value="PAN42249"/>
    <property type="gene ID" value="PAHAL_8G178500"/>
</dbReference>
<dbReference type="Pfam" id="PF22936">
    <property type="entry name" value="Pol_BBD"/>
    <property type="match status" value="1"/>
</dbReference>
<dbReference type="Proteomes" id="UP000243499">
    <property type="component" value="Chromosome 8"/>
</dbReference>
<feature type="region of interest" description="Disordered" evidence="1">
    <location>
        <begin position="206"/>
        <end position="229"/>
    </location>
</feature>
<evidence type="ECO:0000313" key="3">
    <source>
        <dbReference type="EMBL" id="PAN42249.1"/>
    </source>
</evidence>
<dbReference type="EMBL" id="CM008053">
    <property type="protein sequence ID" value="PAN42249.1"/>
    <property type="molecule type" value="Genomic_DNA"/>
</dbReference>
<evidence type="ECO:0000256" key="1">
    <source>
        <dbReference type="SAM" id="MobiDB-lite"/>
    </source>
</evidence>
<protein>
    <recommendedName>
        <fullName evidence="2">Retrovirus-related Pol polyprotein from transposon TNT 1-94-like beta-barrel domain-containing protein</fullName>
    </recommendedName>
</protein>
<organism evidence="3">
    <name type="scientific">Panicum hallii</name>
    <dbReference type="NCBI Taxonomy" id="206008"/>
    <lineage>
        <taxon>Eukaryota</taxon>
        <taxon>Viridiplantae</taxon>
        <taxon>Streptophyta</taxon>
        <taxon>Embryophyta</taxon>
        <taxon>Tracheophyta</taxon>
        <taxon>Spermatophyta</taxon>
        <taxon>Magnoliopsida</taxon>
        <taxon>Liliopsida</taxon>
        <taxon>Poales</taxon>
        <taxon>Poaceae</taxon>
        <taxon>PACMAD clade</taxon>
        <taxon>Panicoideae</taxon>
        <taxon>Panicodae</taxon>
        <taxon>Paniceae</taxon>
        <taxon>Panicinae</taxon>
        <taxon>Panicum</taxon>
        <taxon>Panicum sect. Panicum</taxon>
    </lineage>
</organism>
<proteinExistence type="predicted"/>
<feature type="compositionally biased region" description="Basic and acidic residues" evidence="1">
    <location>
        <begin position="208"/>
        <end position="223"/>
    </location>
</feature>
<reference evidence="3" key="1">
    <citation type="submission" date="2018-04" db="EMBL/GenBank/DDBJ databases">
        <title>WGS assembly of Panicum hallii.</title>
        <authorList>
            <person name="Lovell J."/>
            <person name="Jenkins J."/>
            <person name="Lowry D."/>
            <person name="Mamidi S."/>
            <person name="Sreedasyam A."/>
            <person name="Weng X."/>
            <person name="Barry K."/>
            <person name="Bonette J."/>
            <person name="Campitelli B."/>
            <person name="Daum C."/>
            <person name="Gordon S."/>
            <person name="Gould B."/>
            <person name="Lipzen A."/>
            <person name="Macqueen A."/>
            <person name="Palacio-Mejia J."/>
            <person name="Plott C."/>
            <person name="Shakirov E."/>
            <person name="Shu S."/>
            <person name="Yoshinaga Y."/>
            <person name="Zane M."/>
            <person name="Rokhsar D."/>
            <person name="Grimwood J."/>
            <person name="Schmutz J."/>
            <person name="Juenger T."/>
        </authorList>
    </citation>
    <scope>NUCLEOTIDE SEQUENCE [LARGE SCALE GENOMIC DNA]</scope>
    <source>
        <strain evidence="3">FIL2</strain>
    </source>
</reference>
<name>A0A2S3IDT6_9POAL</name>
<gene>
    <name evidence="3" type="ORF">PAHAL_8G178500</name>
</gene>